<dbReference type="Proteomes" id="UP000289886">
    <property type="component" value="Unassembled WGS sequence"/>
</dbReference>
<reference evidence="5 6" key="1">
    <citation type="submission" date="2019-01" db="EMBL/GenBank/DDBJ databases">
        <title>Draft Genome and Complete Hox-Cluster Characterization of the Sterlet Sturgeon (Acipenser ruthenus).</title>
        <authorList>
            <person name="Wei Q."/>
        </authorList>
    </citation>
    <scope>NUCLEOTIDE SEQUENCE [LARGE SCALE GENOMIC DNA]</scope>
    <source>
        <strain evidence="5">WHYD16114868_AA</strain>
        <tissue evidence="5">Blood</tissue>
    </source>
</reference>
<sequence>MSEVQATVEFSVELHKFYNVDLFQRGFYQIRSTMKVPPRIPHKLEASLLRASGTDLAFPATVHDSMICSKTFQILYKNEEIVMNDVMIFKVKMLLDEKKIEESLNEMDFQLSLDLHFTDADYSPDDLSSLQLISSRTLKLHFSLHRGLHHHVNVMFDYFHLSVVSVAIHGSLVALHQPLISFPRPVKNTWLNRNAPAQYKDSVIPTLESIVYGSSYTKQISPDQKVESPDELAELINMNLAQLCSLLMALWGQFLEVVSLQEEVTALLTQEHHTLRVRRFAEAFFCLEHPRQAALAYQELHAHSHLQMTTAIKNSTYFSSLPPLPIECADLDGDFNSLPIIFEDRYLDSVIEDLDGPWLGVQSAKSSSVSNKPERSESRESSATGFPSPDLKIRPSVVSDMWPSENDKQQKPEKCINEPDKSKVTGLKKTMKTDNTKKLVKQSSKDSVVLVGYKCLKGSDKEGKSSVNQKEEPDAVITELTSDIRTYTKQSSQSSEHQFLPSHIGQAVVDSRTNDNLDSTCSTKGESNLSDLVTHTKPQAGTGDLVVECISPHINVQSELCSQQTNRVSGVRQIDVKPSSRNPYQGEQVTVILPCRTDDKQQSTIPDILQNEPFDMEFKMLPLTSENYSVFEKCTLPSSKNAKPLENAPLLPNPCAKEFHVVIGGDSIKLPDVSTTYASSRLSDSGIESEPSSFATQPCINVSSESVLEQCSQLSEKPQPPRLLKPESNAKNLIDGLRTESTSALSEIQSSLTSINSLPSDDEGDESSKISVIPECLLSDSQTLQDLTKADHPKCVVNRKSSIVIQEQSVIFSECTVTGVTSHPYSGDKEAVNDQEDPSQAHTATCSGPQEVVTDTVVQDPQKVADLDKTTNEHFIELKSEIVHICEPSAAEGSSCPLDGVQGSQQREAIKKMEETPDGPQVACQTSASTNTIFTASSTDIVKQGLVENYFGSRSSTDISDISPVESASTLISPLNNEEGGEDPQEEDEEHEMIENGYYEEEEGDNFLNGATGTEYAECDGVEDNDKVISSEQPLTDHYRDVTSLPGVCTPHCLSFTSGIRDSPCSASCSRKLHNETTDCNPISCCSFVQAKEDLKLLKLPGFLYSDVPDLASNIPYFSMEEDESSEEGIHLIVCVHGLDGNSADLRLVKTYLELELPGSRVDFLMSERNQNDTFSDFDSMTDRLLDEIIQYIQIYSLTISKISFIGHSLGNLIIRSVVARPRFKCYLNKLHTFLSLSGPHLGTLYNSSALVNTGLQFFKNVVLVGSLQDRYVPYHSARIEMCKTALKDKQSGPVYAEMIENLLLPVLQNKECNLVRYNVIHALPNTANSLIGRAAHIAVLDSEIFLEKFFLTKALVKHMSVYQPSLAPDITSNAAVSESALEELLSECEEKWKELEEFSQLMTHVKALTAELNQWQKKEPEWQFASLRLASSDGKSEAKKTPLRTPKTPQGRFDVPEQAPKERDPLERFPDDINPVTKEKGGPRGPEPTRYGDWERKGRCIDF</sequence>
<evidence type="ECO:0000313" key="5">
    <source>
        <dbReference type="EMBL" id="RXM30449.1"/>
    </source>
</evidence>
<feature type="compositionally biased region" description="Polar residues" evidence="3">
    <location>
        <begin position="838"/>
        <end position="847"/>
    </location>
</feature>
<evidence type="ECO:0000259" key="4">
    <source>
        <dbReference type="Pfam" id="PF05057"/>
    </source>
</evidence>
<dbReference type="InterPro" id="IPR012875">
    <property type="entry name" value="SDHF4"/>
</dbReference>
<dbReference type="InterPro" id="IPR044294">
    <property type="entry name" value="Lipase-like"/>
</dbReference>
<feature type="region of interest" description="Disordered" evidence="3">
    <location>
        <begin position="827"/>
        <end position="847"/>
    </location>
</feature>
<organism evidence="5 6">
    <name type="scientific">Acipenser ruthenus</name>
    <name type="common">Sterlet sturgeon</name>
    <dbReference type="NCBI Taxonomy" id="7906"/>
    <lineage>
        <taxon>Eukaryota</taxon>
        <taxon>Metazoa</taxon>
        <taxon>Chordata</taxon>
        <taxon>Craniata</taxon>
        <taxon>Vertebrata</taxon>
        <taxon>Euteleostomi</taxon>
        <taxon>Actinopterygii</taxon>
        <taxon>Chondrostei</taxon>
        <taxon>Acipenseriformes</taxon>
        <taxon>Acipenseridae</taxon>
        <taxon>Acipenser</taxon>
    </lineage>
</organism>
<feature type="compositionally biased region" description="Polar residues" evidence="3">
    <location>
        <begin position="514"/>
        <end position="529"/>
    </location>
</feature>
<dbReference type="InterPro" id="IPR007751">
    <property type="entry name" value="DUF676_lipase-like"/>
</dbReference>
<feature type="compositionally biased region" description="Basic and acidic residues" evidence="3">
    <location>
        <begin position="1460"/>
        <end position="1483"/>
    </location>
</feature>
<dbReference type="Pfam" id="PF12394">
    <property type="entry name" value="DUF3657"/>
    <property type="match status" value="1"/>
</dbReference>
<feature type="region of interest" description="Disordered" evidence="3">
    <location>
        <begin position="1434"/>
        <end position="1504"/>
    </location>
</feature>
<gene>
    <name evidence="5" type="ORF">EOD39_1933</name>
</gene>
<dbReference type="Gene3D" id="3.40.50.1820">
    <property type="entry name" value="alpha/beta hydrolase"/>
    <property type="match status" value="1"/>
</dbReference>
<evidence type="ECO:0000256" key="2">
    <source>
        <dbReference type="ARBA" id="ARBA00007949"/>
    </source>
</evidence>
<evidence type="ECO:0000313" key="6">
    <source>
        <dbReference type="Proteomes" id="UP000289886"/>
    </source>
</evidence>
<dbReference type="SUPFAM" id="SSF53474">
    <property type="entry name" value="alpha/beta-Hydrolases"/>
    <property type="match status" value="1"/>
</dbReference>
<feature type="compositionally biased region" description="Basic and acidic residues" evidence="3">
    <location>
        <begin position="405"/>
        <end position="423"/>
    </location>
</feature>
<comment type="caution">
    <text evidence="5">The sequence shown here is derived from an EMBL/GenBank/DDBJ whole genome shotgun (WGS) entry which is preliminary data.</text>
</comment>
<comment type="similarity">
    <text evidence="1">Belongs to the SDHAF4 family.</text>
</comment>
<accession>A0A444U5S5</accession>
<feature type="domain" description="DUF676" evidence="4">
    <location>
        <begin position="1127"/>
        <end position="1261"/>
    </location>
</feature>
<feature type="compositionally biased region" description="Basic and acidic residues" evidence="3">
    <location>
        <begin position="1491"/>
        <end position="1504"/>
    </location>
</feature>
<dbReference type="InterPro" id="IPR029058">
    <property type="entry name" value="AB_hydrolase_fold"/>
</dbReference>
<proteinExistence type="inferred from homology"/>
<dbReference type="PANTHER" id="PTHR12482:SF40">
    <property type="entry name" value="PROTEIN FAM135A"/>
    <property type="match status" value="1"/>
</dbReference>
<dbReference type="Pfam" id="PF07896">
    <property type="entry name" value="DUF1674"/>
    <property type="match status" value="1"/>
</dbReference>
<evidence type="ECO:0000256" key="3">
    <source>
        <dbReference type="SAM" id="MobiDB-lite"/>
    </source>
</evidence>
<dbReference type="InterPro" id="IPR022122">
    <property type="entry name" value="DUF3657"/>
</dbReference>
<protein>
    <submittedName>
        <fullName evidence="5">Protein FAM135A</fullName>
    </submittedName>
</protein>
<dbReference type="Pfam" id="PF05057">
    <property type="entry name" value="DUF676"/>
    <property type="match status" value="1"/>
</dbReference>
<keyword evidence="6" id="KW-1185">Reference proteome</keyword>
<comment type="similarity">
    <text evidence="2">Belongs to the FAM135 family.</text>
</comment>
<name>A0A444U5S5_ACIRT</name>
<dbReference type="EMBL" id="SCEB01215271">
    <property type="protein sequence ID" value="RXM30449.1"/>
    <property type="molecule type" value="Genomic_DNA"/>
</dbReference>
<dbReference type="PANTHER" id="PTHR12482">
    <property type="entry name" value="LIPASE ROG1-RELATED-RELATED"/>
    <property type="match status" value="1"/>
</dbReference>
<feature type="region of interest" description="Disordered" evidence="3">
    <location>
        <begin position="362"/>
        <end position="424"/>
    </location>
</feature>
<feature type="region of interest" description="Disordered" evidence="3">
    <location>
        <begin position="510"/>
        <end position="529"/>
    </location>
</feature>
<evidence type="ECO:0000256" key="1">
    <source>
        <dbReference type="ARBA" id="ARBA00005701"/>
    </source>
</evidence>